<keyword evidence="1" id="KW-0732">Signal</keyword>
<reference evidence="2 3" key="1">
    <citation type="submission" date="2024-09" db="EMBL/GenBank/DDBJ databases">
        <authorList>
            <consortium name="All-Russian atlas of soil microorganisms"/>
            <consortium name="as a basis for the search for new antimicrobial producers and enzymes with unique properties"/>
            <person name="Sokolova E.A."/>
            <person name="Voronina E.N."/>
        </authorList>
    </citation>
    <scope>NUCLEOTIDE SEQUENCE [LARGE SCALE GENOMIC DNA]</scope>
    <source>
        <strain evidence="2 3">AF-22b-331.1</strain>
    </source>
</reference>
<dbReference type="Proteomes" id="UP001605261">
    <property type="component" value="Unassembled WGS sequence"/>
</dbReference>
<feature type="signal peptide" evidence="1">
    <location>
        <begin position="1"/>
        <end position="21"/>
    </location>
</feature>
<dbReference type="RefSeq" id="WP_394161874.1">
    <property type="nucleotide sequence ID" value="NZ_JBHGCJ010000003.1"/>
</dbReference>
<proteinExistence type="predicted"/>
<sequence>MKTLSLLSLLVVACTTVAAHAAEPAAAPAADCITLSADQQIVRANANSDVLLRNGDQHYIVRFNSSCTSAAQSPKLAFVTPDRAGEICSGGISSLRTKSQTCDISRVELITAQEFATRARARR</sequence>
<gene>
    <name evidence="2" type="ORF">ACEU0G_002602</name>
</gene>
<evidence type="ECO:0000313" key="3">
    <source>
        <dbReference type="Proteomes" id="UP001605261"/>
    </source>
</evidence>
<protein>
    <submittedName>
        <fullName evidence="2">Uncharacterized protein</fullName>
    </submittedName>
</protein>
<keyword evidence="3" id="KW-1185">Reference proteome</keyword>
<evidence type="ECO:0000256" key="1">
    <source>
        <dbReference type="SAM" id="SignalP"/>
    </source>
</evidence>
<comment type="caution">
    <text evidence="2">The sequence shown here is derived from an EMBL/GenBank/DDBJ whole genome shotgun (WGS) entry which is preliminary data.</text>
</comment>
<name>A0ABW7CWJ9_9GAMM</name>
<evidence type="ECO:0000313" key="2">
    <source>
        <dbReference type="EMBL" id="MFG6108612.1"/>
    </source>
</evidence>
<dbReference type="EMBL" id="JBHGCJ010000003">
    <property type="protein sequence ID" value="MFG6108612.1"/>
    <property type="molecule type" value="Genomic_DNA"/>
</dbReference>
<accession>A0ABW7CWJ9</accession>
<feature type="chain" id="PRO_5045183847" evidence="1">
    <location>
        <begin position="22"/>
        <end position="123"/>
    </location>
</feature>
<organism evidence="2 3">
    <name type="scientific">Stenotrophomonas nematodicola</name>
    <dbReference type="NCBI Taxonomy" id="2656746"/>
    <lineage>
        <taxon>Bacteria</taxon>
        <taxon>Pseudomonadati</taxon>
        <taxon>Pseudomonadota</taxon>
        <taxon>Gammaproteobacteria</taxon>
        <taxon>Lysobacterales</taxon>
        <taxon>Lysobacteraceae</taxon>
        <taxon>Stenotrophomonas</taxon>
    </lineage>
</organism>